<feature type="domain" description="Peptidase C19 ubiquitin carboxyl-terminal hydrolase" evidence="1">
    <location>
        <begin position="13"/>
        <end position="73"/>
    </location>
</feature>
<accession>A0A3P7NPJ7</accession>
<dbReference type="GO" id="GO:0004843">
    <property type="term" value="F:cysteine-type deubiquitinase activity"/>
    <property type="evidence" value="ECO:0007669"/>
    <property type="project" value="InterPro"/>
</dbReference>
<dbReference type="GO" id="GO:0016579">
    <property type="term" value="P:protein deubiquitination"/>
    <property type="evidence" value="ECO:0007669"/>
    <property type="project" value="InterPro"/>
</dbReference>
<dbReference type="Gene3D" id="3.90.70.10">
    <property type="entry name" value="Cysteine proteinases"/>
    <property type="match status" value="1"/>
</dbReference>
<reference evidence="2 3" key="1">
    <citation type="submission" date="2018-11" db="EMBL/GenBank/DDBJ databases">
        <authorList>
            <consortium name="Pathogen Informatics"/>
        </authorList>
    </citation>
    <scope>NUCLEOTIDE SEQUENCE [LARGE SCALE GENOMIC DNA]</scope>
</reference>
<evidence type="ECO:0000259" key="1">
    <source>
        <dbReference type="Pfam" id="PF00443"/>
    </source>
</evidence>
<dbReference type="Proteomes" id="UP000271098">
    <property type="component" value="Unassembled WGS sequence"/>
</dbReference>
<sequence>MDEHLKTEKIDRACEKCGAKTACKGQKFAQLPRCLVVFVKRYSYDEINMKRFDRIHIPKYLTLEGHCAPGIDPTCPAVPDSTK</sequence>
<dbReference type="Pfam" id="PF00443">
    <property type="entry name" value="UCH"/>
    <property type="match status" value="1"/>
</dbReference>
<dbReference type="AlphaFoldDB" id="A0A3P7NPJ7"/>
<proteinExistence type="predicted"/>
<evidence type="ECO:0000313" key="2">
    <source>
        <dbReference type="EMBL" id="VDN42650.1"/>
    </source>
</evidence>
<gene>
    <name evidence="2" type="ORF">GPUH_LOCUS24293</name>
</gene>
<dbReference type="EMBL" id="UYRT01100663">
    <property type="protein sequence ID" value="VDN42650.1"/>
    <property type="molecule type" value="Genomic_DNA"/>
</dbReference>
<name>A0A3P7NPJ7_9BILA</name>
<dbReference type="InterPro" id="IPR001394">
    <property type="entry name" value="Peptidase_C19_UCH"/>
</dbReference>
<protein>
    <recommendedName>
        <fullName evidence="1">Peptidase C19 ubiquitin carboxyl-terminal hydrolase domain-containing protein</fullName>
    </recommendedName>
</protein>
<organism evidence="2 3">
    <name type="scientific">Gongylonema pulchrum</name>
    <dbReference type="NCBI Taxonomy" id="637853"/>
    <lineage>
        <taxon>Eukaryota</taxon>
        <taxon>Metazoa</taxon>
        <taxon>Ecdysozoa</taxon>
        <taxon>Nematoda</taxon>
        <taxon>Chromadorea</taxon>
        <taxon>Rhabditida</taxon>
        <taxon>Spirurina</taxon>
        <taxon>Spiruromorpha</taxon>
        <taxon>Spiruroidea</taxon>
        <taxon>Gongylonematidae</taxon>
        <taxon>Gongylonema</taxon>
    </lineage>
</organism>
<dbReference type="SUPFAM" id="SSF54001">
    <property type="entry name" value="Cysteine proteinases"/>
    <property type="match status" value="1"/>
</dbReference>
<evidence type="ECO:0000313" key="3">
    <source>
        <dbReference type="Proteomes" id="UP000271098"/>
    </source>
</evidence>
<dbReference type="InterPro" id="IPR038765">
    <property type="entry name" value="Papain-like_cys_pep_sf"/>
</dbReference>
<keyword evidence="3" id="KW-1185">Reference proteome</keyword>
<dbReference type="OrthoDB" id="5813749at2759"/>